<evidence type="ECO:0000259" key="2">
    <source>
        <dbReference type="Pfam" id="PF10383"/>
    </source>
</evidence>
<feature type="compositionally biased region" description="Low complexity" evidence="1">
    <location>
        <begin position="154"/>
        <end position="202"/>
    </location>
</feature>
<evidence type="ECO:0008006" key="6">
    <source>
        <dbReference type="Google" id="ProtNLM"/>
    </source>
</evidence>
<feature type="region of interest" description="Disordered" evidence="1">
    <location>
        <begin position="146"/>
        <end position="202"/>
    </location>
</feature>
<dbReference type="InterPro" id="IPR018839">
    <property type="entry name" value="Tscrpt-silencing_Clr2_C"/>
</dbReference>
<evidence type="ECO:0000313" key="5">
    <source>
        <dbReference type="Proteomes" id="UP001583172"/>
    </source>
</evidence>
<accession>A0ABR3VMD5</accession>
<gene>
    <name evidence="4" type="ORF">VTJ49DRAFT_4684</name>
</gene>
<name>A0ABR3VMD5_HUMIN</name>
<reference evidence="4 5" key="1">
    <citation type="journal article" date="2024" name="Commun. Biol.">
        <title>Comparative genomic analysis of thermophilic fungi reveals convergent evolutionary adaptations and gene losses.</title>
        <authorList>
            <person name="Steindorff A.S."/>
            <person name="Aguilar-Pontes M.V."/>
            <person name="Robinson A.J."/>
            <person name="Andreopoulos B."/>
            <person name="LaButti K."/>
            <person name="Kuo A."/>
            <person name="Mondo S."/>
            <person name="Riley R."/>
            <person name="Otillar R."/>
            <person name="Haridas S."/>
            <person name="Lipzen A."/>
            <person name="Grimwood J."/>
            <person name="Schmutz J."/>
            <person name="Clum A."/>
            <person name="Reid I.D."/>
            <person name="Moisan M.C."/>
            <person name="Butler G."/>
            <person name="Nguyen T.T.M."/>
            <person name="Dewar K."/>
            <person name="Conant G."/>
            <person name="Drula E."/>
            <person name="Henrissat B."/>
            <person name="Hansel C."/>
            <person name="Singer S."/>
            <person name="Hutchinson M.I."/>
            <person name="de Vries R.P."/>
            <person name="Natvig D.O."/>
            <person name="Powell A.J."/>
            <person name="Tsang A."/>
            <person name="Grigoriev I.V."/>
        </authorList>
    </citation>
    <scope>NUCLEOTIDE SEQUENCE [LARGE SCALE GENOMIC DNA]</scope>
    <source>
        <strain evidence="4 5">CBS 620.91</strain>
    </source>
</reference>
<organism evidence="4 5">
    <name type="scientific">Humicola insolens</name>
    <name type="common">Soft-rot fungus</name>
    <dbReference type="NCBI Taxonomy" id="85995"/>
    <lineage>
        <taxon>Eukaryota</taxon>
        <taxon>Fungi</taxon>
        <taxon>Dikarya</taxon>
        <taxon>Ascomycota</taxon>
        <taxon>Pezizomycotina</taxon>
        <taxon>Sordariomycetes</taxon>
        <taxon>Sordariomycetidae</taxon>
        <taxon>Sordariales</taxon>
        <taxon>Chaetomiaceae</taxon>
        <taxon>Mycothermus</taxon>
    </lineage>
</organism>
<keyword evidence="5" id="KW-1185">Reference proteome</keyword>
<dbReference type="Pfam" id="PF10383">
    <property type="entry name" value="Clr2"/>
    <property type="match status" value="1"/>
</dbReference>
<comment type="caution">
    <text evidence="4">The sequence shown here is derived from an EMBL/GenBank/DDBJ whole genome shotgun (WGS) entry which is preliminary data.</text>
</comment>
<evidence type="ECO:0000256" key="1">
    <source>
        <dbReference type="SAM" id="MobiDB-lite"/>
    </source>
</evidence>
<evidence type="ECO:0000313" key="4">
    <source>
        <dbReference type="EMBL" id="KAL1842636.1"/>
    </source>
</evidence>
<dbReference type="Proteomes" id="UP001583172">
    <property type="component" value="Unassembled WGS sequence"/>
</dbReference>
<sequence>MSSSVGADSNGSEYWPIHIARSDGQGYTNLDNFPLSDNDGLDVEARERWEVIVAGHLQKELGPKDDKKQYKLAGFPKGYELRRSVRKDGTTRDYYLYGHPHGPKAAYRAPGEFAHHALWLVSNSTDNKDCPCRLCPTYLTSFKGSRERGQGTVQLPPQAQTQAQQHHQQQQPQQQQQSQQHQREQGQLLQQHPQHQQLQQSHPPLEAGVISWTNVFRVGELVWYRHTAWRLGVIMAIVPSAGNVAPTGGPDSSYLFQLAPLGHTLLEQTPLIKDSQSMRPFLTFSVPNVTSPELHDAQFANVDWRSLTERLSLEPDPARRENDRQLLGLDASKMGARAINDVFSTFHLLNQGTTQDGSLFIQTYAGVYLGAEMVCVGDPLRVTNPFQASSAPNSGSPEPTLVIHVAEILVLSPQLPNTGREPALRFKGNLYRIVRSPATQPPPQDAVPDQAVSSLGPAFAEELATRNTLEATRQQQSGTTDGPWRWFWILAASDVTLGEPEVLGRFYVTTRLMNILDPARYQQWVQAAAGAAIDEPPAYLNARPHSGAGNFAGRRVNRAAAIGDAVSVRFQAPEGMLEE</sequence>
<protein>
    <recommendedName>
        <fullName evidence="6">Cryptic loci regulator 2 N-terminal domain-containing protein</fullName>
    </recommendedName>
</protein>
<feature type="domain" description="Cryptic loci regulator 2 C-terminal" evidence="2">
    <location>
        <begin position="364"/>
        <end position="508"/>
    </location>
</feature>
<dbReference type="InterPro" id="IPR031915">
    <property type="entry name" value="Clr2_N"/>
</dbReference>
<dbReference type="PANTHER" id="PTHR38046:SF1">
    <property type="entry name" value="CRYPTIC LOCI REGULATOR 2"/>
    <property type="match status" value="1"/>
</dbReference>
<dbReference type="Pfam" id="PF16761">
    <property type="entry name" value="Clr2_transil"/>
    <property type="match status" value="1"/>
</dbReference>
<dbReference type="InterPro" id="IPR038986">
    <property type="entry name" value="Clr2"/>
</dbReference>
<feature type="domain" description="Cryptic loci regulator 2 N-terminal" evidence="3">
    <location>
        <begin position="70"/>
        <end position="135"/>
    </location>
</feature>
<proteinExistence type="predicted"/>
<dbReference type="PANTHER" id="PTHR38046">
    <property type="entry name" value="CRYPTIC LOCI REGULATOR 2"/>
    <property type="match status" value="1"/>
</dbReference>
<dbReference type="EMBL" id="JAZGSY010000037">
    <property type="protein sequence ID" value="KAL1842636.1"/>
    <property type="molecule type" value="Genomic_DNA"/>
</dbReference>
<evidence type="ECO:0000259" key="3">
    <source>
        <dbReference type="Pfam" id="PF16761"/>
    </source>
</evidence>